<dbReference type="InterPro" id="IPR008707">
    <property type="entry name" value="B-propeller_PilY1"/>
</dbReference>
<keyword evidence="3" id="KW-1029">Fimbrium biogenesis</keyword>
<dbReference type="SUPFAM" id="SSF50998">
    <property type="entry name" value="Quinoprotein alcohol dehydrogenase-like"/>
    <property type="match status" value="1"/>
</dbReference>
<keyword evidence="6" id="KW-0281">Fimbrium</keyword>
<gene>
    <name evidence="10" type="ORF">SAMN05216217_10232</name>
</gene>
<dbReference type="AlphaFoldDB" id="A0A1I4P0Z5"/>
<reference evidence="11" key="1">
    <citation type="submission" date="2016-10" db="EMBL/GenBank/DDBJ databases">
        <authorList>
            <person name="Varghese N."/>
            <person name="Submissions S."/>
        </authorList>
    </citation>
    <scope>NUCLEOTIDE SEQUENCE [LARGE SCALE GENOMIC DNA]</scope>
    <source>
        <strain evidence="11">DSM 24213</strain>
    </source>
</reference>
<name>A0A1I4P0Z5_9GAMM</name>
<evidence type="ECO:0000256" key="6">
    <source>
        <dbReference type="ARBA" id="ARBA00023263"/>
    </source>
</evidence>
<keyword evidence="5" id="KW-0106">Calcium</keyword>
<feature type="signal peptide" evidence="8">
    <location>
        <begin position="1"/>
        <end position="28"/>
    </location>
</feature>
<evidence type="ECO:0000256" key="5">
    <source>
        <dbReference type="ARBA" id="ARBA00022837"/>
    </source>
</evidence>
<protein>
    <submittedName>
        <fullName evidence="10">Type IV pilus assembly protein PilY1</fullName>
    </submittedName>
</protein>
<dbReference type="Proteomes" id="UP000243629">
    <property type="component" value="Unassembled WGS sequence"/>
</dbReference>
<feature type="domain" description="PilY1 beta-propeller" evidence="9">
    <location>
        <begin position="737"/>
        <end position="1110"/>
    </location>
</feature>
<comment type="subcellular location">
    <subcellularLocation>
        <location evidence="1">Fimbrium</location>
    </subcellularLocation>
</comment>
<organism evidence="10 11">
    <name type="scientific">Halopseudomonas yangmingensis</name>
    <dbReference type="NCBI Taxonomy" id="1720063"/>
    <lineage>
        <taxon>Bacteria</taxon>
        <taxon>Pseudomonadati</taxon>
        <taxon>Pseudomonadota</taxon>
        <taxon>Gammaproteobacteria</taxon>
        <taxon>Pseudomonadales</taxon>
        <taxon>Pseudomonadaceae</taxon>
        <taxon>Halopseudomonas</taxon>
    </lineage>
</organism>
<keyword evidence="8" id="KW-0732">Signal</keyword>
<keyword evidence="11" id="KW-1185">Reference proteome</keyword>
<evidence type="ECO:0000256" key="3">
    <source>
        <dbReference type="ARBA" id="ARBA00022558"/>
    </source>
</evidence>
<dbReference type="RefSeq" id="WP_177197203.1">
    <property type="nucleotide sequence ID" value="NZ_FOUI01000002.1"/>
</dbReference>
<evidence type="ECO:0000313" key="10">
    <source>
        <dbReference type="EMBL" id="SFM21043.1"/>
    </source>
</evidence>
<dbReference type="InterPro" id="IPR011047">
    <property type="entry name" value="Quinoprotein_ADH-like_sf"/>
</dbReference>
<keyword evidence="4" id="KW-0479">Metal-binding</keyword>
<feature type="chain" id="PRO_5017380991" evidence="8">
    <location>
        <begin position="29"/>
        <end position="1279"/>
    </location>
</feature>
<accession>A0A1I4P0Z5</accession>
<feature type="region of interest" description="Disordered" evidence="7">
    <location>
        <begin position="1260"/>
        <end position="1279"/>
    </location>
</feature>
<sequence length="1279" mass="138024">MSIKNFFKQTILSSLAFGMCLQGATAYASLDVSQQPLMLVDSVPPNLILTLDDSGSMRWAFVPDSMGTNNNSIRNARRSKSSSYNPMYYNPAIDYLLPVKIKSDGTVDSTGYTTNFTAAKHNGFNDLGVRNLSSDYRVSWNDNINVAQSYTYDSSTGYASPTGTIFNLARNPESDFRAQCSRNNDGACPTITTTGGMIFNISRTSSGCTATATFPDGGSIGGVNCSRSGSTMTVDLTGRGVPAYYYRLNDTAACRANPDNDNCYTLVRVSSNSGVAGRDERQNFAIWYSFYRNRALATLSAANLAFNELPPSIRFTWQSLGNCTTLNSSGCNTNRFRAYSGQHKYNFFEWMNNLNFDQSTPLRAALDRAGKFLQDNSTAWAYNPNPIGGTTVTNPVLACRPSYHIMMTDGMWNGADGNPSGTFRHDARSFTLPDGTSYSGSRNPYYGAASNTLADLAMHYWATDLRPTIDNDLKPFTPFPSANKTNEYWDPRNNPADWQHMVNFMVGLALTNSMQQPGIEWAGGTFEGTGYQNLANGTNDWPVPSANSENNVYDLWHAAINSRGEFYSADSPESLVQSFKDIIGRIAERSSVASKPGVSSSVSLDPGLDLSTATIQNRILEAKYDSQSGWSGDLIRRDVSRLTDGSIISTQVWNAASQLTSDAGRTILMAGTSASGLKEFNWSNLNTAQRAPFNINPDGLGTVNDGKGQDRVNFVRGSRALEGTSNTSFRERGTTVLGDIINSSPVVVGRAENVPFLMDRIDGSSGDYLQYMDATVTRPELVYVGANDGMLHAFNLSDGSEAFAFIPSEVLPKLPKLSGKSFVGGGHQFYVDGTPVVRDVYFDGAWRTVLIGTLRAGGRSVFALDITDPGVNGAGVKLLWEISNTDTDYADLGYSFARPEIARLHSGQWGVLLGNGYDSTDGKAVLYVIDVATGTRLSRLEVDNGSSGDNGLSSVRGADNNSDGIVDYAYAGDLKGNVWRFDLVNTGTSIAAQPDPFSRTVQTGISPSSFKVSFGGNPLFKASAAGQPQPITGLPSLVRHPTGRGYLVIVGTGKYFETSDAAPDTSKPNTVYGIWDRHTRGENTSAALASATLANMEQQTITQQTSMSVAGTTQTVRTLSDNSINWYTAGTTAAQENNESRVNRRGWYLDLAVSGVLEGEMLINDMLARGGVLLFSTITPNQDPCADGLNSMLYAINANTGGRLPRATFDVNRDGKITEDDYLPGETPPSALDVSVPGGVPLTRDGLICDNTGLCISFEVPPSDQGRTSWQQLPAPGEE</sequence>
<dbReference type="GO" id="GO:0009289">
    <property type="term" value="C:pilus"/>
    <property type="evidence" value="ECO:0007669"/>
    <property type="project" value="UniProtKB-SubCell"/>
</dbReference>
<dbReference type="EMBL" id="FOUI01000002">
    <property type="protein sequence ID" value="SFM21043.1"/>
    <property type="molecule type" value="Genomic_DNA"/>
</dbReference>
<dbReference type="GO" id="GO:0046872">
    <property type="term" value="F:metal ion binding"/>
    <property type="evidence" value="ECO:0007669"/>
    <property type="project" value="UniProtKB-KW"/>
</dbReference>
<evidence type="ECO:0000256" key="1">
    <source>
        <dbReference type="ARBA" id="ARBA00004561"/>
    </source>
</evidence>
<evidence type="ECO:0000256" key="2">
    <source>
        <dbReference type="ARBA" id="ARBA00008387"/>
    </source>
</evidence>
<evidence type="ECO:0000313" key="11">
    <source>
        <dbReference type="Proteomes" id="UP000243629"/>
    </source>
</evidence>
<dbReference type="Pfam" id="PF05567">
    <property type="entry name" value="T4P_PilY1"/>
    <property type="match status" value="1"/>
</dbReference>
<evidence type="ECO:0000259" key="9">
    <source>
        <dbReference type="Pfam" id="PF05567"/>
    </source>
</evidence>
<proteinExistence type="inferred from homology"/>
<evidence type="ECO:0000256" key="8">
    <source>
        <dbReference type="SAM" id="SignalP"/>
    </source>
</evidence>
<comment type="similarity">
    <text evidence="2">Belongs to the PilY1 family.</text>
</comment>
<dbReference type="STRING" id="1720063.SAMN05216217_10232"/>
<evidence type="ECO:0000256" key="7">
    <source>
        <dbReference type="SAM" id="MobiDB-lite"/>
    </source>
</evidence>
<evidence type="ECO:0000256" key="4">
    <source>
        <dbReference type="ARBA" id="ARBA00022723"/>
    </source>
</evidence>